<dbReference type="Proteomes" id="UP000002805">
    <property type="component" value="Chromosome"/>
</dbReference>
<gene>
    <name evidence="1" type="ORF">SSDG_02518</name>
</gene>
<dbReference type="Gene3D" id="2.60.120.260">
    <property type="entry name" value="Galactose-binding domain-like"/>
    <property type="match status" value="1"/>
</dbReference>
<dbReference type="eggNOG" id="COG3511">
    <property type="taxonomic scope" value="Bacteria"/>
</dbReference>
<name>B5HBA9_STRE2</name>
<dbReference type="AlphaFoldDB" id="B5HBA9"/>
<reference evidence="2" key="2">
    <citation type="submission" date="2009-10" db="EMBL/GenBank/DDBJ databases">
        <title>The genome sequence of Streptomyces pristinaespiralis strain ATCC 25486.</title>
        <authorList>
            <consortium name="The Broad Institute Genome Sequencing Platform"/>
            <consortium name="Broad Institute Microbial Sequencing Center"/>
            <person name="Fischbach M."/>
            <person name="Godfrey P."/>
            <person name="Ward D."/>
            <person name="Young S."/>
            <person name="Zeng Q."/>
            <person name="Koehrsen M."/>
            <person name="Alvarado L."/>
            <person name="Berlin A.M."/>
            <person name="Bochicchio J."/>
            <person name="Borenstein D."/>
            <person name="Chapman S.B."/>
            <person name="Chen Z."/>
            <person name="Engels R."/>
            <person name="Freedman E."/>
            <person name="Gellesch M."/>
            <person name="Goldberg J."/>
            <person name="Griggs A."/>
            <person name="Gujja S."/>
            <person name="Heilman E.R."/>
            <person name="Heiman D.I."/>
            <person name="Hepburn T.A."/>
            <person name="Howarth C."/>
            <person name="Jen D."/>
            <person name="Larson L."/>
            <person name="Lewis B."/>
            <person name="Mehta T."/>
            <person name="Park D."/>
            <person name="Pearson M."/>
            <person name="Richards J."/>
            <person name="Roberts A."/>
            <person name="Saif S."/>
            <person name="Shea T.D."/>
            <person name="Shenoy N."/>
            <person name="Sisk P."/>
            <person name="Stolte C."/>
            <person name="Sykes S.N."/>
            <person name="Thomson T."/>
            <person name="Walk T."/>
            <person name="White J."/>
            <person name="Yandava C."/>
            <person name="Straight P."/>
            <person name="Clardy J."/>
            <person name="Hung D."/>
            <person name="Kolter R."/>
            <person name="Mekalanos J."/>
            <person name="Walker S."/>
            <person name="Walsh C.T."/>
            <person name="Wieland-Brown L.C."/>
            <person name="Haas B."/>
            <person name="Nusbaum C."/>
            <person name="Birren B."/>
        </authorList>
    </citation>
    <scope>NUCLEOTIDE SEQUENCE [LARGE SCALE GENOMIC DNA]</scope>
    <source>
        <strain evidence="2">ATCC 25486 / DSM 40338 / CBS 914.69 / JCM 4507 / NBRC 13074 / NRRL 2958 / 5647</strain>
    </source>
</reference>
<reference evidence="2" key="1">
    <citation type="submission" date="2008-02" db="EMBL/GenBank/DDBJ databases">
        <authorList>
            <consortium name="The Broad Institute Genome Sequencing Platform"/>
            <person name="Fischbach M."/>
            <person name="Ward D."/>
            <person name="Young S."/>
            <person name="Jaffe D."/>
            <person name="Gnerre S."/>
            <person name="Berlin A."/>
            <person name="Heiman D."/>
            <person name="Hepburn T."/>
            <person name="Sykes S."/>
            <person name="Alvarado L."/>
            <person name="Kodira C.D."/>
            <person name="Straight P."/>
            <person name="Clardy J."/>
            <person name="Hung D."/>
            <person name="Kolter R."/>
            <person name="Mekalanos J."/>
            <person name="Walker S."/>
            <person name="Walsh C.T."/>
            <person name="Lander E."/>
            <person name="Galagan J."/>
            <person name="Nusbaum C."/>
            <person name="Birren B."/>
        </authorList>
    </citation>
    <scope>NUCLEOTIDE SEQUENCE [LARGE SCALE GENOMIC DNA]</scope>
    <source>
        <strain evidence="2">ATCC 25486 / DSM 40338 / CBS 914.69 / JCM 4507 / NBRC 13074 / NRRL 2958 / 5647</strain>
    </source>
</reference>
<sequence length="227" mass="22766">MGVFRGSSGAAVMLRGPRRRPTHVPREALVNLVVNGDAESGPGGSAEPVGSVTGWVVGEGAPALVAYSVGGGYPTAADPGPVRRGSRFFSGGNSPRTALVQDVELPRTGATGRAAVDAGRVRYTVTAWLGGYAAQEDGARLSVEFRDAKGTPVALSVLGPVTAGDRGARTGLLERTASAAEPPGARSARLLLVLTRSGGGTSNDGYADGISLGLTATAGATRTGGRK</sequence>
<evidence type="ECO:0000313" key="2">
    <source>
        <dbReference type="Proteomes" id="UP000002805"/>
    </source>
</evidence>
<protein>
    <submittedName>
        <fullName evidence="1">Uncharacterized protein</fullName>
    </submittedName>
</protein>
<proteinExistence type="predicted"/>
<evidence type="ECO:0000313" key="1">
    <source>
        <dbReference type="EMBL" id="EDY64120.1"/>
    </source>
</evidence>
<dbReference type="HOGENOM" id="CLU_1408054_0_0_11"/>
<organism evidence="1 2">
    <name type="scientific">Streptomyces pristinaespiralis (strain ATCC 25486 / DSM 40338 / CBS 914.69 / JCM 4507 / KCC S-0507 / NBRC 13074 / NRRL 2958 / 5647)</name>
    <dbReference type="NCBI Taxonomy" id="457429"/>
    <lineage>
        <taxon>Bacteria</taxon>
        <taxon>Bacillati</taxon>
        <taxon>Actinomycetota</taxon>
        <taxon>Actinomycetes</taxon>
        <taxon>Kitasatosporales</taxon>
        <taxon>Streptomycetaceae</taxon>
        <taxon>Streptomyces</taxon>
    </lineage>
</organism>
<dbReference type="EMBL" id="CM000950">
    <property type="protein sequence ID" value="EDY64120.1"/>
    <property type="molecule type" value="Genomic_DNA"/>
</dbReference>
<accession>B5HBA9</accession>
<keyword evidence="2" id="KW-1185">Reference proteome</keyword>